<dbReference type="Proteomes" id="UP000054630">
    <property type="component" value="Unassembled WGS sequence"/>
</dbReference>
<organism evidence="2 3">
    <name type="scientific">Trichinella nelsoni</name>
    <dbReference type="NCBI Taxonomy" id="6336"/>
    <lineage>
        <taxon>Eukaryota</taxon>
        <taxon>Metazoa</taxon>
        <taxon>Ecdysozoa</taxon>
        <taxon>Nematoda</taxon>
        <taxon>Enoplea</taxon>
        <taxon>Dorylaimia</taxon>
        <taxon>Trichinellida</taxon>
        <taxon>Trichinellidae</taxon>
        <taxon>Trichinella</taxon>
    </lineage>
</organism>
<dbReference type="EMBL" id="JYDL01000124">
    <property type="protein sequence ID" value="KRX15716.1"/>
    <property type="molecule type" value="Genomic_DNA"/>
</dbReference>
<evidence type="ECO:0000313" key="3">
    <source>
        <dbReference type="Proteomes" id="UP000054630"/>
    </source>
</evidence>
<evidence type="ECO:0000256" key="1">
    <source>
        <dbReference type="SAM" id="MobiDB-lite"/>
    </source>
</evidence>
<evidence type="ECO:0000313" key="2">
    <source>
        <dbReference type="EMBL" id="KRX15716.1"/>
    </source>
</evidence>
<feature type="region of interest" description="Disordered" evidence="1">
    <location>
        <begin position="7"/>
        <end position="27"/>
    </location>
</feature>
<proteinExistence type="predicted"/>
<dbReference type="AlphaFoldDB" id="A0A0V0RMK9"/>
<gene>
    <name evidence="2" type="ORF">T07_12583</name>
</gene>
<protein>
    <submittedName>
        <fullName evidence="2">Uncharacterized protein</fullName>
    </submittedName>
</protein>
<feature type="region of interest" description="Disordered" evidence="1">
    <location>
        <begin position="101"/>
        <end position="121"/>
    </location>
</feature>
<dbReference type="STRING" id="6336.A0A0V0RMK9"/>
<reference evidence="2 3" key="1">
    <citation type="submission" date="2015-01" db="EMBL/GenBank/DDBJ databases">
        <title>Evolution of Trichinella species and genotypes.</title>
        <authorList>
            <person name="Korhonen P.K."/>
            <person name="Edoardo P."/>
            <person name="Giuseppe L.R."/>
            <person name="Gasser R.B."/>
        </authorList>
    </citation>
    <scope>NUCLEOTIDE SEQUENCE [LARGE SCALE GENOMIC DNA]</scope>
    <source>
        <strain evidence="2">ISS37</strain>
    </source>
</reference>
<comment type="caution">
    <text evidence="2">The sequence shown here is derived from an EMBL/GenBank/DDBJ whole genome shotgun (WGS) entry which is preliminary data.</text>
</comment>
<accession>A0A0V0RMK9</accession>
<keyword evidence="3" id="KW-1185">Reference proteome</keyword>
<dbReference type="OrthoDB" id="10494295at2759"/>
<name>A0A0V0RMK9_9BILA</name>
<sequence>MCLLVGVGQSVGKQESTTTNEEEEDDDDGWMLLFRSPSLAHCRTKNVIKKNPKQLCQKIPLLLFSRCIVVCLFVVVRMLARRLENEPVLLSSERPLKVKKKMTTRTYSSSPDPADEKRYHRKRRRKQQQQQCIKQFFQCFFLSFFYITLLQRHACQNCASQAQTAWKYF</sequence>